<dbReference type="Proteomes" id="UP000619479">
    <property type="component" value="Unassembled WGS sequence"/>
</dbReference>
<dbReference type="AlphaFoldDB" id="A0A919IL70"/>
<organism evidence="1 2">
    <name type="scientific">Actinoplanes cyaneus</name>
    <dbReference type="NCBI Taxonomy" id="52696"/>
    <lineage>
        <taxon>Bacteria</taxon>
        <taxon>Bacillati</taxon>
        <taxon>Actinomycetota</taxon>
        <taxon>Actinomycetes</taxon>
        <taxon>Micromonosporales</taxon>
        <taxon>Micromonosporaceae</taxon>
        <taxon>Actinoplanes</taxon>
    </lineage>
</organism>
<comment type="caution">
    <text evidence="1">The sequence shown here is derived from an EMBL/GenBank/DDBJ whole genome shotgun (WGS) entry which is preliminary data.</text>
</comment>
<gene>
    <name evidence="1" type="ORF">Acy02nite_53240</name>
</gene>
<accession>A0A919IL70</accession>
<sequence>MTVALDGEQTVPLHAGDRLTDRGAALVQALGDASPKRRHAFFLEFENGPEIHLGGIDKVIHDAVLPAAMLPRGGGLTSAPSKCQETLPEAV</sequence>
<evidence type="ECO:0000313" key="1">
    <source>
        <dbReference type="EMBL" id="GID67443.1"/>
    </source>
</evidence>
<name>A0A919IL70_9ACTN</name>
<evidence type="ECO:0000313" key="2">
    <source>
        <dbReference type="Proteomes" id="UP000619479"/>
    </source>
</evidence>
<protein>
    <submittedName>
        <fullName evidence="1">Uncharacterized protein</fullName>
    </submittedName>
</protein>
<dbReference type="EMBL" id="BOMH01000039">
    <property type="protein sequence ID" value="GID67443.1"/>
    <property type="molecule type" value="Genomic_DNA"/>
</dbReference>
<keyword evidence="2" id="KW-1185">Reference proteome</keyword>
<reference evidence="1" key="1">
    <citation type="submission" date="2021-01" db="EMBL/GenBank/DDBJ databases">
        <title>Whole genome shotgun sequence of Actinoplanes cyaneus NBRC 14990.</title>
        <authorList>
            <person name="Komaki H."/>
            <person name="Tamura T."/>
        </authorList>
    </citation>
    <scope>NUCLEOTIDE SEQUENCE</scope>
    <source>
        <strain evidence="1">NBRC 14990</strain>
    </source>
</reference>
<proteinExistence type="predicted"/>